<dbReference type="PROSITE" id="PS51257">
    <property type="entry name" value="PROKAR_LIPOPROTEIN"/>
    <property type="match status" value="1"/>
</dbReference>
<feature type="signal peptide" evidence="1">
    <location>
        <begin position="1"/>
        <end position="18"/>
    </location>
</feature>
<protein>
    <recommendedName>
        <fullName evidence="2">Cyclophilin-like domain-containing protein</fullName>
    </recommendedName>
</protein>
<organism evidence="3 4">
    <name type="scientific">Xylanibacter ruminicola</name>
    <name type="common">Prevotella ruminicola</name>
    <dbReference type="NCBI Taxonomy" id="839"/>
    <lineage>
        <taxon>Bacteria</taxon>
        <taxon>Pseudomonadati</taxon>
        <taxon>Bacteroidota</taxon>
        <taxon>Bacteroidia</taxon>
        <taxon>Bacteroidales</taxon>
        <taxon>Prevotellaceae</taxon>
        <taxon>Xylanibacter</taxon>
    </lineage>
</organism>
<dbReference type="EMBL" id="FRCJ01000002">
    <property type="protein sequence ID" value="SHM16023.1"/>
    <property type="molecule type" value="Genomic_DNA"/>
</dbReference>
<dbReference type="InterPro" id="IPR041183">
    <property type="entry name" value="Cyclophilin-like"/>
</dbReference>
<name>A0A1M7GIB9_XYLRU</name>
<dbReference type="SUPFAM" id="SSF50891">
    <property type="entry name" value="Cyclophilin-like"/>
    <property type="match status" value="1"/>
</dbReference>
<dbReference type="RefSeq" id="WP_073044055.1">
    <property type="nucleotide sequence ID" value="NZ_FRCJ01000002.1"/>
</dbReference>
<dbReference type="AlphaFoldDB" id="A0A1M7GIB9"/>
<proteinExistence type="predicted"/>
<sequence length="192" mass="21101">MHKYLLFLAAMLFCSCSADNEAKAETPTMNKIYITIDGQTQSATLVDNDATRELVAALQNAPITVTLNDNDFEIWGSLGKSLTTKNEQMTALPGDIVLYNGSNICIFYESNSWSYTRLGHIDGLSENELRTFLKAGESNISVTLSLAQSTGINTVKSEKLKDKKCYTLQGTLAQAGHKGIIIQNGKKKIRKQ</sequence>
<evidence type="ECO:0000259" key="2">
    <source>
        <dbReference type="Pfam" id="PF18050"/>
    </source>
</evidence>
<evidence type="ECO:0000313" key="4">
    <source>
        <dbReference type="Proteomes" id="UP000184280"/>
    </source>
</evidence>
<evidence type="ECO:0000256" key="1">
    <source>
        <dbReference type="SAM" id="SignalP"/>
    </source>
</evidence>
<dbReference type="Gene3D" id="2.40.100.20">
    <property type="match status" value="1"/>
</dbReference>
<accession>A0A1M7GIB9</accession>
<dbReference type="Pfam" id="PF18050">
    <property type="entry name" value="Cyclophil_like2"/>
    <property type="match status" value="1"/>
</dbReference>
<dbReference type="Proteomes" id="UP000184280">
    <property type="component" value="Unassembled WGS sequence"/>
</dbReference>
<evidence type="ECO:0000313" key="3">
    <source>
        <dbReference type="EMBL" id="SHM16023.1"/>
    </source>
</evidence>
<feature type="domain" description="Cyclophilin-like" evidence="2">
    <location>
        <begin position="34"/>
        <end position="144"/>
    </location>
</feature>
<keyword evidence="1" id="KW-0732">Signal</keyword>
<reference evidence="3 4" key="1">
    <citation type="submission" date="2016-11" db="EMBL/GenBank/DDBJ databases">
        <authorList>
            <person name="Jaros S."/>
            <person name="Januszkiewicz K."/>
            <person name="Wedrychowicz H."/>
        </authorList>
    </citation>
    <scope>NUCLEOTIDE SEQUENCE [LARGE SCALE GENOMIC DNA]</scope>
    <source>
        <strain evidence="3 4">BPI-34</strain>
    </source>
</reference>
<feature type="chain" id="PRO_5013291596" description="Cyclophilin-like domain-containing protein" evidence="1">
    <location>
        <begin position="19"/>
        <end position="192"/>
    </location>
</feature>
<dbReference type="InterPro" id="IPR029000">
    <property type="entry name" value="Cyclophilin-like_dom_sf"/>
</dbReference>
<gene>
    <name evidence="3" type="ORF">SAMN04488494_1479</name>
</gene>
<dbReference type="OrthoDB" id="9801466at2"/>